<dbReference type="EMBL" id="JAXAVW010000004">
    <property type="protein sequence ID" value="MDX8029761.1"/>
    <property type="molecule type" value="Genomic_DNA"/>
</dbReference>
<organism evidence="1 2">
    <name type="scientific">Lentzea miocenica</name>
    <dbReference type="NCBI Taxonomy" id="3095431"/>
    <lineage>
        <taxon>Bacteria</taxon>
        <taxon>Bacillati</taxon>
        <taxon>Actinomycetota</taxon>
        <taxon>Actinomycetes</taxon>
        <taxon>Pseudonocardiales</taxon>
        <taxon>Pseudonocardiaceae</taxon>
        <taxon>Lentzea</taxon>
    </lineage>
</organism>
<dbReference type="Proteomes" id="UP001285521">
    <property type="component" value="Unassembled WGS sequence"/>
</dbReference>
<proteinExistence type="predicted"/>
<name>A0ABU4SV27_9PSEU</name>
<evidence type="ECO:0000313" key="1">
    <source>
        <dbReference type="EMBL" id="MDX8029761.1"/>
    </source>
</evidence>
<sequence>MTHYYKNCNNQPIRVATGFVDGSGQISTYVTSCADVGIGQVHQWFYEDGTNPGVNYQTIICRSGDFRPIVRPAAADVPCWTTFLPPNPNGGPMLHRYKNCSGSTISVASGLSNGTGQIAIYRGACSNVRPGEEYLFDYQQTTVGINYHTIICLN</sequence>
<gene>
    <name evidence="1" type="ORF">SK803_06035</name>
</gene>
<keyword evidence="2" id="KW-1185">Reference proteome</keyword>
<evidence type="ECO:0000313" key="2">
    <source>
        <dbReference type="Proteomes" id="UP001285521"/>
    </source>
</evidence>
<dbReference type="RefSeq" id="WP_319964769.1">
    <property type="nucleotide sequence ID" value="NZ_JAXAVW010000004.1"/>
</dbReference>
<protein>
    <recommendedName>
        <fullName evidence="3">SET domain-containing protein</fullName>
    </recommendedName>
</protein>
<accession>A0ABU4SV27</accession>
<reference evidence="1 2" key="1">
    <citation type="submission" date="2023-11" db="EMBL/GenBank/DDBJ databases">
        <title>Lentzea sokolovensis, sp. nov., Lentzea kristufkii, sp. nov., and Lentzea miocenensis, sp. nov., rare actinobacteria from Sokolov Coal Basin, Miocene lacustrine sediment, Czech Republic.</title>
        <authorList>
            <person name="Lara A."/>
            <person name="Kotroba L."/>
            <person name="Nouioui I."/>
            <person name="Neumann-Schaal M."/>
            <person name="Mast Y."/>
            <person name="Chronakova A."/>
        </authorList>
    </citation>
    <scope>NUCLEOTIDE SEQUENCE [LARGE SCALE GENOMIC DNA]</scope>
    <source>
        <strain evidence="1 2">BCCO 10_0856</strain>
    </source>
</reference>
<evidence type="ECO:0008006" key="3">
    <source>
        <dbReference type="Google" id="ProtNLM"/>
    </source>
</evidence>
<comment type="caution">
    <text evidence="1">The sequence shown here is derived from an EMBL/GenBank/DDBJ whole genome shotgun (WGS) entry which is preliminary data.</text>
</comment>